<evidence type="ECO:0000256" key="1">
    <source>
        <dbReference type="ARBA" id="ARBA00004651"/>
    </source>
</evidence>
<dbReference type="PROSITE" id="PS50850">
    <property type="entry name" value="MFS"/>
    <property type="match status" value="1"/>
</dbReference>
<dbReference type="AlphaFoldDB" id="A0A6N2YD46"/>
<dbReference type="EMBL" id="CACRUI010000001">
    <property type="protein sequence ID" value="VYT63660.1"/>
    <property type="molecule type" value="Genomic_DNA"/>
</dbReference>
<dbReference type="InterPro" id="IPR020846">
    <property type="entry name" value="MFS_dom"/>
</dbReference>
<keyword evidence="3 6" id="KW-0812">Transmembrane</keyword>
<keyword evidence="2" id="KW-0813">Transport</keyword>
<dbReference type="PANTHER" id="PTHR23530:SF1">
    <property type="entry name" value="PERMEASE, MAJOR FACILITATOR SUPERFAMILY-RELATED"/>
    <property type="match status" value="1"/>
</dbReference>
<feature type="transmembrane region" description="Helical" evidence="6">
    <location>
        <begin position="41"/>
        <end position="65"/>
    </location>
</feature>
<organism evidence="8">
    <name type="scientific">Streptococcus lutetiensis</name>
    <dbReference type="NCBI Taxonomy" id="150055"/>
    <lineage>
        <taxon>Bacteria</taxon>
        <taxon>Bacillati</taxon>
        <taxon>Bacillota</taxon>
        <taxon>Bacilli</taxon>
        <taxon>Lactobacillales</taxon>
        <taxon>Streptococcaceae</taxon>
        <taxon>Streptococcus</taxon>
    </lineage>
</organism>
<dbReference type="Gene3D" id="1.20.1250.20">
    <property type="entry name" value="MFS general substrate transporter like domains"/>
    <property type="match status" value="1"/>
</dbReference>
<gene>
    <name evidence="8" type="ORF">SLLFYP71_00056</name>
</gene>
<evidence type="ECO:0000256" key="2">
    <source>
        <dbReference type="ARBA" id="ARBA00022448"/>
    </source>
</evidence>
<feature type="transmembrane region" description="Helical" evidence="6">
    <location>
        <begin position="12"/>
        <end position="35"/>
    </location>
</feature>
<dbReference type="InterPro" id="IPR036259">
    <property type="entry name" value="MFS_trans_sf"/>
</dbReference>
<evidence type="ECO:0000256" key="5">
    <source>
        <dbReference type="ARBA" id="ARBA00023136"/>
    </source>
</evidence>
<sequence length="74" mass="8203">MTSIRRNTFVYLLVNFLVIVAYSMPHSILTVILLAKGLSVSQILLIQSAYSIAIVLFELPSGLLADNHSRKKSL</sequence>
<accession>A0A6N2YD46</accession>
<evidence type="ECO:0000256" key="3">
    <source>
        <dbReference type="ARBA" id="ARBA00022692"/>
    </source>
</evidence>
<reference evidence="8" key="1">
    <citation type="submission" date="2019-11" db="EMBL/GenBank/DDBJ databases">
        <authorList>
            <person name="Feng L."/>
        </authorList>
    </citation>
    <scope>NUCLEOTIDE SEQUENCE</scope>
    <source>
        <strain evidence="8">SLutetiensisLFYP71</strain>
    </source>
</reference>
<dbReference type="GO" id="GO:0005886">
    <property type="term" value="C:plasma membrane"/>
    <property type="evidence" value="ECO:0007669"/>
    <property type="project" value="UniProtKB-SubCell"/>
</dbReference>
<keyword evidence="4 6" id="KW-1133">Transmembrane helix</keyword>
<dbReference type="GO" id="GO:0022857">
    <property type="term" value="F:transmembrane transporter activity"/>
    <property type="evidence" value="ECO:0007669"/>
    <property type="project" value="InterPro"/>
</dbReference>
<feature type="domain" description="Major facilitator superfamily (MFS) profile" evidence="7">
    <location>
        <begin position="7"/>
        <end position="74"/>
    </location>
</feature>
<dbReference type="PANTHER" id="PTHR23530">
    <property type="entry name" value="TRANSPORT PROTEIN-RELATED"/>
    <property type="match status" value="1"/>
</dbReference>
<name>A0A6N2YD46_9STRE</name>
<dbReference type="InterPro" id="IPR053160">
    <property type="entry name" value="MFS_DHA3_Transporter"/>
</dbReference>
<evidence type="ECO:0000313" key="8">
    <source>
        <dbReference type="EMBL" id="VYT63660.1"/>
    </source>
</evidence>
<proteinExistence type="predicted"/>
<evidence type="ECO:0000256" key="4">
    <source>
        <dbReference type="ARBA" id="ARBA00022989"/>
    </source>
</evidence>
<dbReference type="SUPFAM" id="SSF103473">
    <property type="entry name" value="MFS general substrate transporter"/>
    <property type="match status" value="1"/>
</dbReference>
<comment type="subcellular location">
    <subcellularLocation>
        <location evidence="1">Cell membrane</location>
        <topology evidence="1">Multi-pass membrane protein</topology>
    </subcellularLocation>
</comment>
<evidence type="ECO:0000256" key="6">
    <source>
        <dbReference type="SAM" id="Phobius"/>
    </source>
</evidence>
<evidence type="ECO:0000259" key="7">
    <source>
        <dbReference type="PROSITE" id="PS50850"/>
    </source>
</evidence>
<protein>
    <submittedName>
        <fullName evidence="8">Major Facilitator Superfamily protein</fullName>
    </submittedName>
</protein>
<keyword evidence="5 6" id="KW-0472">Membrane</keyword>